<dbReference type="EnsemblPlants" id="Solyc06g009375.1.1">
    <property type="protein sequence ID" value="Solyc06g009375.1.1"/>
    <property type="gene ID" value="Solyc06g009375.1"/>
</dbReference>
<dbReference type="Gramene" id="Solyc06g009375.1.1">
    <property type="protein sequence ID" value="Solyc06g009375.1.1"/>
    <property type="gene ID" value="Solyc06g009375.1"/>
</dbReference>
<sequence length="141" mass="16152">MPNVKSPHLLTIRRRFLLQLRFLYHNICHFQPAKHINHSIMDSQSSPHGSIIFSTVGRTNYGFDIFSIKSPFSFLNSPVEHRLTDGTSINYNGQFVDEDQTLVFVSERSGAPRIYLRHPSSQLISNPNKFSPARPLFTLPI</sequence>
<dbReference type="InParanoid" id="A0A3Q7GS38"/>
<dbReference type="PANTHER" id="PTHR32161:SF9">
    <property type="entry name" value="TOLB PROTEIN-LIKE PROTEIN"/>
    <property type="match status" value="1"/>
</dbReference>
<organism evidence="1">
    <name type="scientific">Solanum lycopersicum</name>
    <name type="common">Tomato</name>
    <name type="synonym">Lycopersicon esculentum</name>
    <dbReference type="NCBI Taxonomy" id="4081"/>
    <lineage>
        <taxon>Eukaryota</taxon>
        <taxon>Viridiplantae</taxon>
        <taxon>Streptophyta</taxon>
        <taxon>Embryophyta</taxon>
        <taxon>Tracheophyta</taxon>
        <taxon>Spermatophyta</taxon>
        <taxon>Magnoliopsida</taxon>
        <taxon>eudicotyledons</taxon>
        <taxon>Gunneridae</taxon>
        <taxon>Pentapetalae</taxon>
        <taxon>asterids</taxon>
        <taxon>lamiids</taxon>
        <taxon>Solanales</taxon>
        <taxon>Solanaceae</taxon>
        <taxon>Solanoideae</taxon>
        <taxon>Solaneae</taxon>
        <taxon>Solanum</taxon>
        <taxon>Solanum subgen. Lycopersicon</taxon>
    </lineage>
</organism>
<dbReference type="PANTHER" id="PTHR32161">
    <property type="entry name" value="DPP6 N-TERMINAL DOMAIN-LIKE PROTEIN"/>
    <property type="match status" value="1"/>
</dbReference>
<name>A0A3Q7GS38_SOLLC</name>
<proteinExistence type="predicted"/>
<keyword evidence="2" id="KW-1185">Reference proteome</keyword>
<accession>A0A3Q7GS38</accession>
<dbReference type="PaxDb" id="4081-Solyc06g009370.2.1"/>
<dbReference type="STRING" id="4081.A0A3Q7GS38"/>
<reference evidence="1" key="1">
    <citation type="journal article" date="2012" name="Nature">
        <title>The tomato genome sequence provides insights into fleshy fruit evolution.</title>
        <authorList>
            <consortium name="Tomato Genome Consortium"/>
        </authorList>
    </citation>
    <scope>NUCLEOTIDE SEQUENCE [LARGE SCALE GENOMIC DNA]</scope>
    <source>
        <strain evidence="1">cv. Heinz 1706</strain>
    </source>
</reference>
<dbReference type="AlphaFoldDB" id="A0A3Q7GS38"/>
<evidence type="ECO:0000313" key="2">
    <source>
        <dbReference type="Proteomes" id="UP000004994"/>
    </source>
</evidence>
<dbReference type="Proteomes" id="UP000004994">
    <property type="component" value="Chromosome 6"/>
</dbReference>
<reference evidence="1" key="2">
    <citation type="submission" date="2019-01" db="UniProtKB">
        <authorList>
            <consortium name="EnsemblPlants"/>
        </authorList>
    </citation>
    <scope>IDENTIFICATION</scope>
    <source>
        <strain evidence="1">cv. Heinz 1706</strain>
    </source>
</reference>
<protein>
    <submittedName>
        <fullName evidence="1">Uncharacterized protein</fullName>
    </submittedName>
</protein>
<evidence type="ECO:0000313" key="1">
    <source>
        <dbReference type="EnsemblPlants" id="Solyc06g009375.1.1"/>
    </source>
</evidence>